<accession>A0ABQ5KMF2</accession>
<protein>
    <submittedName>
        <fullName evidence="1">Uncharacterized protein</fullName>
    </submittedName>
</protein>
<reference evidence="1" key="1">
    <citation type="submission" date="2022-03" db="EMBL/GenBank/DDBJ databases">
        <title>Draft genome sequence of Aduncisulcus paluster, a free-living microaerophilic Fornicata.</title>
        <authorList>
            <person name="Yuyama I."/>
            <person name="Kume K."/>
            <person name="Tamura T."/>
            <person name="Inagaki Y."/>
            <person name="Hashimoto T."/>
        </authorList>
    </citation>
    <scope>NUCLEOTIDE SEQUENCE</scope>
    <source>
        <strain evidence="1">NY0171</strain>
    </source>
</reference>
<proteinExistence type="predicted"/>
<organism evidence="1 2">
    <name type="scientific">Aduncisulcus paluster</name>
    <dbReference type="NCBI Taxonomy" id="2918883"/>
    <lineage>
        <taxon>Eukaryota</taxon>
        <taxon>Metamonada</taxon>
        <taxon>Carpediemonas-like organisms</taxon>
        <taxon>Aduncisulcus</taxon>
    </lineage>
</organism>
<dbReference type="Proteomes" id="UP001057375">
    <property type="component" value="Unassembled WGS sequence"/>
</dbReference>
<name>A0ABQ5KMF2_9EUKA</name>
<gene>
    <name evidence="1" type="ORF">ADUPG1_002598</name>
</gene>
<feature type="non-terminal residue" evidence="1">
    <location>
        <position position="1"/>
    </location>
</feature>
<evidence type="ECO:0000313" key="2">
    <source>
        <dbReference type="Proteomes" id="UP001057375"/>
    </source>
</evidence>
<comment type="caution">
    <text evidence="1">The sequence shown here is derived from an EMBL/GenBank/DDBJ whole genome shotgun (WGS) entry which is preliminary data.</text>
</comment>
<evidence type="ECO:0000313" key="1">
    <source>
        <dbReference type="EMBL" id="GKT33709.1"/>
    </source>
</evidence>
<keyword evidence="2" id="KW-1185">Reference proteome</keyword>
<dbReference type="EMBL" id="BQXS01003095">
    <property type="protein sequence ID" value="GKT33709.1"/>
    <property type="molecule type" value="Genomic_DNA"/>
</dbReference>
<sequence>SESEMPPITVTQRNPTVLLDVNNGGVTPVISGSGSTVTNLIVSKNVTITTPTIISVDSFDMVAGKKYLLASELDMTATVTTGKVRGIYIDGTTKYIEGSEVLGGNKGTSYIFFTAPISGELTIQYQSYTGDSNNKVFGNTRVYEVTGDDVLPYIKGTQNLTDVVIDVRGENLVDLDTDKYYNYFIDGSGLVEQR</sequence>